<organism evidence="1">
    <name type="scientific">Siphoviridae sp. ct45W1</name>
    <dbReference type="NCBI Taxonomy" id="2823562"/>
    <lineage>
        <taxon>Viruses</taxon>
        <taxon>Duplodnaviria</taxon>
        <taxon>Heunggongvirae</taxon>
        <taxon>Uroviricota</taxon>
        <taxon>Caudoviricetes</taxon>
    </lineage>
</organism>
<sequence length="159" mass="16615">MSRKAGQSVSDARLPRGLRLVDDSVPEKATMHTAAALPRGAARLEPPSTLRADLHPLWDEITGSLHASGLLAAADTTMVALLVQELELYTIAVGTARAEGVILYSEKGTPVANPAFSIASTHARVIEGLCKTMGLTFVARAAMDAPESVKAKAGNPFAV</sequence>
<protein>
    <submittedName>
        <fullName evidence="1">Terminase small subunit</fullName>
    </submittedName>
</protein>
<evidence type="ECO:0000313" key="1">
    <source>
        <dbReference type="EMBL" id="DAD65628.1"/>
    </source>
</evidence>
<dbReference type="InterPro" id="IPR006448">
    <property type="entry name" value="Phage_term_ssu_P27"/>
</dbReference>
<dbReference type="Pfam" id="PF05119">
    <property type="entry name" value="Terminase_4"/>
    <property type="match status" value="1"/>
</dbReference>
<name>A0A8S5L6U8_9CAUD</name>
<reference evidence="1" key="1">
    <citation type="journal article" date="2021" name="Proc. Natl. Acad. Sci. U.S.A.">
        <title>A Catalog of Tens of Thousands of Viruses from Human Metagenomes Reveals Hidden Associations with Chronic Diseases.</title>
        <authorList>
            <person name="Tisza M.J."/>
            <person name="Buck C.B."/>
        </authorList>
    </citation>
    <scope>NUCLEOTIDE SEQUENCE</scope>
    <source>
        <strain evidence="1">Ct45W1</strain>
    </source>
</reference>
<dbReference type="EMBL" id="BK014646">
    <property type="protein sequence ID" value="DAD65628.1"/>
    <property type="molecule type" value="Genomic_DNA"/>
</dbReference>
<accession>A0A8S5L6U8</accession>
<proteinExistence type="predicted"/>
<dbReference type="NCBIfam" id="TIGR01558">
    <property type="entry name" value="sm_term_P27"/>
    <property type="match status" value="1"/>
</dbReference>